<evidence type="ECO:0000256" key="1">
    <source>
        <dbReference type="SAM" id="MobiDB-lite"/>
    </source>
</evidence>
<dbReference type="SUPFAM" id="SSF53137">
    <property type="entry name" value="Translational machinery components"/>
    <property type="match status" value="1"/>
</dbReference>
<gene>
    <name evidence="3" type="ORF">GCM10009737_09220</name>
</gene>
<accession>A0ABN2P4Y6</accession>
<reference evidence="3 4" key="1">
    <citation type="journal article" date="2019" name="Int. J. Syst. Evol. Microbiol.">
        <title>The Global Catalogue of Microorganisms (GCM) 10K type strain sequencing project: providing services to taxonomists for standard genome sequencing and annotation.</title>
        <authorList>
            <consortium name="The Broad Institute Genomics Platform"/>
            <consortium name="The Broad Institute Genome Sequencing Center for Infectious Disease"/>
            <person name="Wu L."/>
            <person name="Ma J."/>
        </authorList>
    </citation>
    <scope>NUCLEOTIDE SEQUENCE [LARGE SCALE GENOMIC DNA]</scope>
    <source>
        <strain evidence="3 4">JCM 14046</strain>
    </source>
</reference>
<dbReference type="Pfam" id="PF18859">
    <property type="entry name" value="acVLRF1"/>
    <property type="match status" value="1"/>
</dbReference>
<organism evidence="3 4">
    <name type="scientific">Nocardioides lentus</name>
    <dbReference type="NCBI Taxonomy" id="338077"/>
    <lineage>
        <taxon>Bacteria</taxon>
        <taxon>Bacillati</taxon>
        <taxon>Actinomycetota</taxon>
        <taxon>Actinomycetes</taxon>
        <taxon>Propionibacteriales</taxon>
        <taxon>Nocardioidaceae</taxon>
        <taxon>Nocardioides</taxon>
    </lineage>
</organism>
<sequence>MSAVARTVVVPGARWPRWWGNFAASHGPTRLGVVDGALRGDADDGAWFVAHLPLGAAYDGPATPDAVAGALPAAAAAALPADWGVLLVRRGGFAVARLAGETVTATKTGSRHVQGRTAAGGQSQQRFARRRAGQARVAFEAAAEVAARLLDGLGPVARGGDREAVEAVLADPRLRRLEPRGPWLEVAEPRRVVLDAAVDDARALRVEVANAPR</sequence>
<evidence type="ECO:0000313" key="4">
    <source>
        <dbReference type="Proteomes" id="UP001501612"/>
    </source>
</evidence>
<feature type="domain" description="Actinobacteria/chloroflexi VLRF1 release factor" evidence="2">
    <location>
        <begin position="82"/>
        <end position="207"/>
    </location>
</feature>
<comment type="caution">
    <text evidence="3">The sequence shown here is derived from an EMBL/GenBank/DDBJ whole genome shotgun (WGS) entry which is preliminary data.</text>
</comment>
<dbReference type="NCBIfam" id="NF041024">
    <property type="entry name" value="acVLRF1_NCBI"/>
    <property type="match status" value="1"/>
</dbReference>
<dbReference type="Proteomes" id="UP001501612">
    <property type="component" value="Unassembled WGS sequence"/>
</dbReference>
<proteinExistence type="predicted"/>
<dbReference type="InterPro" id="IPR040783">
    <property type="entry name" value="VLRF1"/>
</dbReference>
<name>A0ABN2P4Y6_9ACTN</name>
<keyword evidence="4" id="KW-1185">Reference proteome</keyword>
<dbReference type="Gene3D" id="3.30.420.60">
    <property type="entry name" value="eRF1 domain 2"/>
    <property type="match status" value="1"/>
</dbReference>
<dbReference type="RefSeq" id="WP_344004396.1">
    <property type="nucleotide sequence ID" value="NZ_BAAAMY010000002.1"/>
</dbReference>
<evidence type="ECO:0000313" key="3">
    <source>
        <dbReference type="EMBL" id="GAA1909972.1"/>
    </source>
</evidence>
<evidence type="ECO:0000259" key="2">
    <source>
        <dbReference type="Pfam" id="PF18859"/>
    </source>
</evidence>
<dbReference type="EMBL" id="BAAAMY010000002">
    <property type="protein sequence ID" value="GAA1909972.1"/>
    <property type="molecule type" value="Genomic_DNA"/>
</dbReference>
<protein>
    <recommendedName>
        <fullName evidence="2">Actinobacteria/chloroflexi VLRF1 release factor domain-containing protein</fullName>
    </recommendedName>
</protein>
<feature type="region of interest" description="Disordered" evidence="1">
    <location>
        <begin position="107"/>
        <end position="126"/>
    </location>
</feature>
<dbReference type="InterPro" id="IPR042226">
    <property type="entry name" value="eFR1_2_sf"/>
</dbReference>